<organism evidence="1">
    <name type="scientific">marine sediment metagenome</name>
    <dbReference type="NCBI Taxonomy" id="412755"/>
    <lineage>
        <taxon>unclassified sequences</taxon>
        <taxon>metagenomes</taxon>
        <taxon>ecological metagenomes</taxon>
    </lineage>
</organism>
<dbReference type="Pfam" id="PF11376">
    <property type="entry name" value="DUF3179"/>
    <property type="match status" value="1"/>
</dbReference>
<name>A0A0F9SY61_9ZZZZ</name>
<reference evidence="1" key="1">
    <citation type="journal article" date="2015" name="Nature">
        <title>Complex archaea that bridge the gap between prokaryotes and eukaryotes.</title>
        <authorList>
            <person name="Spang A."/>
            <person name="Saw J.H."/>
            <person name="Jorgensen S.L."/>
            <person name="Zaremba-Niedzwiedzka K."/>
            <person name="Martijn J."/>
            <person name="Lind A.E."/>
            <person name="van Eijk R."/>
            <person name="Schleper C."/>
            <person name="Guy L."/>
            <person name="Ettema T.J."/>
        </authorList>
    </citation>
    <scope>NUCLEOTIDE SEQUENCE</scope>
</reference>
<protein>
    <recommendedName>
        <fullName evidence="2">DUF3179 domain-containing protein</fullName>
    </recommendedName>
</protein>
<sequence>MDFDVNRTRLGQPDMFFRFRVPEEGILLTKANLNPEVMLLIVERNNTHRALLLRQMAYHHVAQGELEGEPFVATFCGICHSGVVLVPLIDEELYHFSAGGLYDGTVLLIDDESNTYWNHMTGEAVYGPLKGKKLKMSPLRIMNVQSALEEDANTTISISKFKSMKSRIFGWIGKKFLYGKGYFPPGFHKTMGKSDDRLPEMTNGLGIMIENIRRFYPLDVIGDGIKEEVLGHNLIIKIRTFDKVPFAKWLDSEEYPPQLFCRWYGFSYTFPNCEIFEGIDN</sequence>
<dbReference type="InterPro" id="IPR021516">
    <property type="entry name" value="DUF3179"/>
</dbReference>
<comment type="caution">
    <text evidence="1">The sequence shown here is derived from an EMBL/GenBank/DDBJ whole genome shotgun (WGS) entry which is preliminary data.</text>
</comment>
<accession>A0A0F9SY61</accession>
<evidence type="ECO:0000313" key="1">
    <source>
        <dbReference type="EMBL" id="KKN34158.1"/>
    </source>
</evidence>
<gene>
    <name evidence="1" type="ORF">LCGC14_0796520</name>
</gene>
<dbReference type="EMBL" id="LAZR01002124">
    <property type="protein sequence ID" value="KKN34158.1"/>
    <property type="molecule type" value="Genomic_DNA"/>
</dbReference>
<evidence type="ECO:0008006" key="2">
    <source>
        <dbReference type="Google" id="ProtNLM"/>
    </source>
</evidence>
<proteinExistence type="predicted"/>
<dbReference type="AlphaFoldDB" id="A0A0F9SY61"/>